<accession>A0A9P6JJP2</accession>
<evidence type="ECO:0000313" key="8">
    <source>
        <dbReference type="EMBL" id="KAF9523130.1"/>
    </source>
</evidence>
<sequence>MILHKVAHLRICRARISCTATTLRSRFHSTDTSHEEFFRHTTYRFLHREQEELSRRYLSFNVDGLKAAAARAGGATSVVAMRKFTEGEFNKAFLMTLDNGKEVVGRLPLPKAGPSQLVVANEVATMDFARTHMDVPIPKVLSWEANSGQNSVEKDYMIMEKAEGVELNSVWAGLTERLRRELITELVKLEKKFTKTGIEGGYGGLYYRRDAEKEKLQLRNISVDGQKLEKFVLGPATQTSFWRDGKTEMDIERGPWDSALSYLLSVASRERAWVSHHAVHNEYPTPFDPPTDKPEAHIALLDKFTALAPYLVPPSSSHLKPTLAHRDLNTGNIFICDQELQKGKIKLTAIIDWQHTMIQPFYLAARAIPFLESPNVSQLPFDLTKVDFNALTSEQLQLIQPLFEQMKWAEFYKTMSHALNQPYHDTYFDNTRTLRVKPLLYAGMPFPKHYHPFRESLFEIIDKWDQLTSGSSLPCPIYFTEEEISARESGKQIWEQYVRTLGTVDGFIGMGCREGKVKAENYDDAVKRNKEFMELYVEELKKDVPEEAESAADIVPTFWVYRPWENDQEPVPELD</sequence>
<reference evidence="8" key="1">
    <citation type="submission" date="2020-11" db="EMBL/GenBank/DDBJ databases">
        <authorList>
            <consortium name="DOE Joint Genome Institute"/>
            <person name="Ahrendt S."/>
            <person name="Riley R."/>
            <person name="Andreopoulos W."/>
            <person name="Labutti K."/>
            <person name="Pangilinan J."/>
            <person name="Ruiz-Duenas F.J."/>
            <person name="Barrasa J.M."/>
            <person name="Sanchez-Garcia M."/>
            <person name="Camarero S."/>
            <person name="Miyauchi S."/>
            <person name="Serrano A."/>
            <person name="Linde D."/>
            <person name="Babiker R."/>
            <person name="Drula E."/>
            <person name="Ayuso-Fernandez I."/>
            <person name="Pacheco R."/>
            <person name="Padilla G."/>
            <person name="Ferreira P."/>
            <person name="Barriuso J."/>
            <person name="Kellner H."/>
            <person name="Castanera R."/>
            <person name="Alfaro M."/>
            <person name="Ramirez L."/>
            <person name="Pisabarro A.G."/>
            <person name="Kuo A."/>
            <person name="Tritt A."/>
            <person name="Lipzen A."/>
            <person name="He G."/>
            <person name="Yan M."/>
            <person name="Ng V."/>
            <person name="Cullen D."/>
            <person name="Martin F."/>
            <person name="Rosso M.-N."/>
            <person name="Henrissat B."/>
            <person name="Hibbett D."/>
            <person name="Martinez A.T."/>
            <person name="Grigoriev I.V."/>
        </authorList>
    </citation>
    <scope>NUCLEOTIDE SEQUENCE</scope>
    <source>
        <strain evidence="8">CBS 506.95</strain>
    </source>
</reference>
<evidence type="ECO:0000259" key="7">
    <source>
        <dbReference type="Pfam" id="PF01636"/>
    </source>
</evidence>
<dbReference type="PANTHER" id="PTHR36091">
    <property type="entry name" value="ALTERED INHERITANCE OF MITOCHONDRIA PROTEIN 9, MITOCHONDRIAL"/>
    <property type="match status" value="1"/>
</dbReference>
<keyword evidence="4" id="KW-0809">Transit peptide</keyword>
<evidence type="ECO:0000256" key="2">
    <source>
        <dbReference type="ARBA" id="ARBA00005543"/>
    </source>
</evidence>
<comment type="similarity">
    <text evidence="2">Belongs to the AIM9 family.</text>
</comment>
<proteinExistence type="inferred from homology"/>
<dbReference type="InterPro" id="IPR002575">
    <property type="entry name" value="Aminoglycoside_PTrfase"/>
</dbReference>
<dbReference type="AlphaFoldDB" id="A0A9P6JJP2"/>
<protein>
    <recommendedName>
        <fullName evidence="3">Altered inheritance of mitochondria protein 9, mitochondrial</fullName>
    </recommendedName>
    <alternativeName>
        <fullName evidence="6">Found in mitochondrial proteome protein 29</fullName>
    </alternativeName>
</protein>
<dbReference type="EMBL" id="MU157924">
    <property type="protein sequence ID" value="KAF9523130.1"/>
    <property type="molecule type" value="Genomic_DNA"/>
</dbReference>
<evidence type="ECO:0000256" key="1">
    <source>
        <dbReference type="ARBA" id="ARBA00004173"/>
    </source>
</evidence>
<dbReference type="InterPro" id="IPR011009">
    <property type="entry name" value="Kinase-like_dom_sf"/>
</dbReference>
<evidence type="ECO:0000256" key="3">
    <source>
        <dbReference type="ARBA" id="ARBA00016197"/>
    </source>
</evidence>
<evidence type="ECO:0000256" key="4">
    <source>
        <dbReference type="ARBA" id="ARBA00022946"/>
    </source>
</evidence>
<comment type="caution">
    <text evidence="8">The sequence shown here is derived from an EMBL/GenBank/DDBJ whole genome shotgun (WGS) entry which is preliminary data.</text>
</comment>
<dbReference type="SUPFAM" id="SSF56112">
    <property type="entry name" value="Protein kinase-like (PK-like)"/>
    <property type="match status" value="1"/>
</dbReference>
<dbReference type="InterPro" id="IPR051035">
    <property type="entry name" value="Mito_inheritance_9"/>
</dbReference>
<dbReference type="Gene3D" id="3.30.200.20">
    <property type="entry name" value="Phosphorylase Kinase, domain 1"/>
    <property type="match status" value="1"/>
</dbReference>
<organism evidence="8 9">
    <name type="scientific">Crepidotus variabilis</name>
    <dbReference type="NCBI Taxonomy" id="179855"/>
    <lineage>
        <taxon>Eukaryota</taxon>
        <taxon>Fungi</taxon>
        <taxon>Dikarya</taxon>
        <taxon>Basidiomycota</taxon>
        <taxon>Agaricomycotina</taxon>
        <taxon>Agaricomycetes</taxon>
        <taxon>Agaricomycetidae</taxon>
        <taxon>Agaricales</taxon>
        <taxon>Agaricineae</taxon>
        <taxon>Crepidotaceae</taxon>
        <taxon>Crepidotus</taxon>
    </lineage>
</organism>
<feature type="domain" description="Aminoglycoside phosphotransferase" evidence="7">
    <location>
        <begin position="82"/>
        <end position="361"/>
    </location>
</feature>
<dbReference type="PANTHER" id="PTHR36091:SF1">
    <property type="entry name" value="ALTERED INHERITANCE OF MITOCHONDRIA PROTEIN 9, MITOCHONDRIAL"/>
    <property type="match status" value="1"/>
</dbReference>
<evidence type="ECO:0000256" key="6">
    <source>
        <dbReference type="ARBA" id="ARBA00031849"/>
    </source>
</evidence>
<evidence type="ECO:0000256" key="5">
    <source>
        <dbReference type="ARBA" id="ARBA00023128"/>
    </source>
</evidence>
<evidence type="ECO:0000313" key="9">
    <source>
        <dbReference type="Proteomes" id="UP000807306"/>
    </source>
</evidence>
<dbReference type="OrthoDB" id="2968323at2759"/>
<keyword evidence="9" id="KW-1185">Reference proteome</keyword>
<dbReference type="GO" id="GO:0005739">
    <property type="term" value="C:mitochondrion"/>
    <property type="evidence" value="ECO:0007669"/>
    <property type="project" value="UniProtKB-SubCell"/>
</dbReference>
<keyword evidence="5" id="KW-0496">Mitochondrion</keyword>
<dbReference type="Proteomes" id="UP000807306">
    <property type="component" value="Unassembled WGS sequence"/>
</dbReference>
<gene>
    <name evidence="8" type="ORF">CPB83DRAFT_871741</name>
</gene>
<dbReference type="Pfam" id="PF01636">
    <property type="entry name" value="APH"/>
    <property type="match status" value="1"/>
</dbReference>
<comment type="subcellular location">
    <subcellularLocation>
        <location evidence="1">Mitochondrion</location>
    </subcellularLocation>
</comment>
<name>A0A9P6JJP2_9AGAR</name>